<accession>Q0EWG8</accession>
<dbReference type="Gene3D" id="3.30.70.270">
    <property type="match status" value="1"/>
</dbReference>
<dbReference type="InParanoid" id="Q0EWG8"/>
<dbReference type="SMART" id="SM00267">
    <property type="entry name" value="GGDEF"/>
    <property type="match status" value="1"/>
</dbReference>
<reference evidence="5 6" key="1">
    <citation type="submission" date="2006-09" db="EMBL/GenBank/DDBJ databases">
        <authorList>
            <person name="Emerson D."/>
            <person name="Ferriera S."/>
            <person name="Johnson J."/>
            <person name="Kravitz S."/>
            <person name="Halpern A."/>
            <person name="Remington K."/>
            <person name="Beeson K."/>
            <person name="Tran B."/>
            <person name="Rogers Y.-H."/>
            <person name="Friedman R."/>
            <person name="Venter J.C."/>
        </authorList>
    </citation>
    <scope>NUCLEOTIDE SEQUENCE [LARGE SCALE GENOMIC DNA]</scope>
    <source>
        <strain evidence="5 6">PV-1</strain>
    </source>
</reference>
<dbReference type="Gene3D" id="3.30.450.20">
    <property type="entry name" value="PAS domain"/>
    <property type="match status" value="1"/>
</dbReference>
<dbReference type="InterPro" id="IPR000160">
    <property type="entry name" value="GGDEF_dom"/>
</dbReference>
<evidence type="ECO:0000259" key="3">
    <source>
        <dbReference type="PROSITE" id="PS50883"/>
    </source>
</evidence>
<dbReference type="Gene3D" id="3.40.50.2300">
    <property type="match status" value="1"/>
</dbReference>
<dbReference type="HOGENOM" id="CLU_000445_70_50_0"/>
<keyword evidence="1" id="KW-0597">Phosphoprotein</keyword>
<dbReference type="SMART" id="SM00052">
    <property type="entry name" value="EAL"/>
    <property type="match status" value="1"/>
</dbReference>
<gene>
    <name evidence="5" type="ORF">SPV1_13467</name>
</gene>
<dbReference type="InterPro" id="IPR011006">
    <property type="entry name" value="CheY-like_superfamily"/>
</dbReference>
<dbReference type="OrthoDB" id="5293782at2"/>
<dbReference type="Gene3D" id="3.20.20.450">
    <property type="entry name" value="EAL domain"/>
    <property type="match status" value="1"/>
</dbReference>
<dbReference type="SUPFAM" id="SSF52172">
    <property type="entry name" value="CheY-like"/>
    <property type="match status" value="1"/>
</dbReference>
<dbReference type="SUPFAM" id="SSF55073">
    <property type="entry name" value="Nucleotide cyclase"/>
    <property type="match status" value="1"/>
</dbReference>
<dbReference type="AlphaFoldDB" id="Q0EWG8"/>
<dbReference type="STRING" id="314344.AL013_09540"/>
<dbReference type="InterPro" id="IPR013655">
    <property type="entry name" value="PAS_fold_3"/>
</dbReference>
<dbReference type="InterPro" id="IPR035919">
    <property type="entry name" value="EAL_sf"/>
</dbReference>
<dbReference type="EMBL" id="AATS01000020">
    <property type="protein sequence ID" value="EAU53611.1"/>
    <property type="molecule type" value="Genomic_DNA"/>
</dbReference>
<dbReference type="InterPro" id="IPR050706">
    <property type="entry name" value="Cyclic-di-GMP_PDE-like"/>
</dbReference>
<dbReference type="PANTHER" id="PTHR33121:SF70">
    <property type="entry name" value="SIGNALING PROTEIN YKOW"/>
    <property type="match status" value="1"/>
</dbReference>
<dbReference type="PROSITE" id="PS50887">
    <property type="entry name" value="GGDEF"/>
    <property type="match status" value="1"/>
</dbReference>
<dbReference type="Pfam" id="PF08447">
    <property type="entry name" value="PAS_3"/>
    <property type="match status" value="1"/>
</dbReference>
<dbReference type="CDD" id="cd00130">
    <property type="entry name" value="PAS"/>
    <property type="match status" value="1"/>
</dbReference>
<dbReference type="PANTHER" id="PTHR33121">
    <property type="entry name" value="CYCLIC DI-GMP PHOSPHODIESTERASE PDEF"/>
    <property type="match status" value="1"/>
</dbReference>
<proteinExistence type="predicted"/>
<dbReference type="GO" id="GO:0071111">
    <property type="term" value="F:cyclic-guanylate-specific phosphodiesterase activity"/>
    <property type="evidence" value="ECO:0007669"/>
    <property type="project" value="InterPro"/>
</dbReference>
<name>Q0EWG8_9PROT</name>
<dbReference type="Proteomes" id="UP000005297">
    <property type="component" value="Unassembled WGS sequence"/>
</dbReference>
<dbReference type="CDD" id="cd01948">
    <property type="entry name" value="EAL"/>
    <property type="match status" value="1"/>
</dbReference>
<dbReference type="GO" id="GO:0000160">
    <property type="term" value="P:phosphorelay signal transduction system"/>
    <property type="evidence" value="ECO:0007669"/>
    <property type="project" value="InterPro"/>
</dbReference>
<organism evidence="5 6">
    <name type="scientific">Mariprofundus ferrooxydans PV-1</name>
    <dbReference type="NCBI Taxonomy" id="314345"/>
    <lineage>
        <taxon>Bacteria</taxon>
        <taxon>Pseudomonadati</taxon>
        <taxon>Pseudomonadota</taxon>
        <taxon>Candidatius Mariprofundia</taxon>
        <taxon>Mariprofundales</taxon>
        <taxon>Mariprofundaceae</taxon>
        <taxon>Mariprofundus</taxon>
    </lineage>
</organism>
<evidence type="ECO:0000313" key="5">
    <source>
        <dbReference type="EMBL" id="EAU53611.1"/>
    </source>
</evidence>
<dbReference type="RefSeq" id="WP_009850206.1">
    <property type="nucleotide sequence ID" value="NZ_DS022294.1"/>
</dbReference>
<protein>
    <submittedName>
        <fullName evidence="5">Uncharacterized protein</fullName>
    </submittedName>
</protein>
<dbReference type="InterPro" id="IPR000014">
    <property type="entry name" value="PAS"/>
</dbReference>
<dbReference type="InterPro" id="IPR029787">
    <property type="entry name" value="Nucleotide_cyclase"/>
</dbReference>
<dbReference type="InterPro" id="IPR001789">
    <property type="entry name" value="Sig_transdc_resp-reg_receiver"/>
</dbReference>
<evidence type="ECO:0000256" key="1">
    <source>
        <dbReference type="PROSITE-ProRule" id="PRU00169"/>
    </source>
</evidence>
<dbReference type="SUPFAM" id="SSF55785">
    <property type="entry name" value="PYP-like sensor domain (PAS domain)"/>
    <property type="match status" value="1"/>
</dbReference>
<dbReference type="Pfam" id="PF00990">
    <property type="entry name" value="GGDEF"/>
    <property type="match status" value="1"/>
</dbReference>
<evidence type="ECO:0000259" key="2">
    <source>
        <dbReference type="PROSITE" id="PS50110"/>
    </source>
</evidence>
<feature type="domain" description="GGDEF" evidence="4">
    <location>
        <begin position="287"/>
        <end position="430"/>
    </location>
</feature>
<dbReference type="Pfam" id="PF00072">
    <property type="entry name" value="Response_reg"/>
    <property type="match status" value="1"/>
</dbReference>
<feature type="modified residue" description="4-aspartylphosphate" evidence="1">
    <location>
        <position position="57"/>
    </location>
</feature>
<evidence type="ECO:0000313" key="6">
    <source>
        <dbReference type="Proteomes" id="UP000005297"/>
    </source>
</evidence>
<comment type="caution">
    <text evidence="5">The sequence shown here is derived from an EMBL/GenBank/DDBJ whole genome shotgun (WGS) entry which is preliminary data.</text>
</comment>
<feature type="domain" description="EAL" evidence="3">
    <location>
        <begin position="439"/>
        <end position="692"/>
    </location>
</feature>
<feature type="domain" description="Response regulatory" evidence="2">
    <location>
        <begin position="8"/>
        <end position="124"/>
    </location>
</feature>
<dbReference type="Pfam" id="PF00563">
    <property type="entry name" value="EAL"/>
    <property type="match status" value="1"/>
</dbReference>
<evidence type="ECO:0000259" key="4">
    <source>
        <dbReference type="PROSITE" id="PS50887"/>
    </source>
</evidence>
<dbReference type="InterPro" id="IPR001633">
    <property type="entry name" value="EAL_dom"/>
</dbReference>
<dbReference type="NCBIfam" id="TIGR00229">
    <property type="entry name" value="sensory_box"/>
    <property type="match status" value="1"/>
</dbReference>
<dbReference type="SUPFAM" id="SSF141868">
    <property type="entry name" value="EAL domain-like"/>
    <property type="match status" value="1"/>
</dbReference>
<dbReference type="InterPro" id="IPR043128">
    <property type="entry name" value="Rev_trsase/Diguanyl_cyclase"/>
</dbReference>
<sequence length="696" mass="77628">MDTDLTAHILVVDDTEKNRDLLALFLTKIGFRTSKAEGGTAALAMLDKHVFDLVLLDMIMPEIDGLSTLESIRKRYQVNELPVIMVTGMSEVKGVTRALELGANDYITKPFQKDILLSRVRMQLEMCRLYKDVKTSEERYSLAFAAANDGLWDWNIVTGKVFFSDHWYEMMGMSPDCAFDSIKQWFDRVHPDDIAALRQAVDDHLSDPLRIVKQEYRALHEDGSYRWMLCRARALFSDTGTPLRMTGAQADISASKTFDPITGLPNAAVFMDRLQRVHAHARRTGSANLALFSLSLNHKEKVTSALGSAGYEKLTSAIARRVNEVAATESCLTQLKEPAFISLLADNRFMILLEGIPQESAELLKIGTCIQRSLGQPFTIFDETVYCTTSIGIALPSKDNDAVDEVIQDAIAAESIARQAGEDITHIYNPHLHGKALDHLRLENELRHAINNGELRAFYQPLVSSSGELAGSESLVRWQHPKHGLLAPYHFIPLAEDVGLIHSIDLWMFRESCRQYREWIENGGSPTMFISVNISVQGLSIEWADQVLSAVKEFGIPPESIHLEITESIFAGDIEKIITLLEQLVDLGISFAIDDFGTGYSCFSYLRRLPASYLKIDKAFIDDVADSEKARLLVSNIIHMAHDLGMKIIAEGVETREQAEILEALGSDYFQGYYFGRPQAAAGFLTTAPLKSLPGT</sequence>
<dbReference type="PROSITE" id="PS50110">
    <property type="entry name" value="RESPONSE_REGULATORY"/>
    <property type="match status" value="1"/>
</dbReference>
<dbReference type="PROSITE" id="PS50883">
    <property type="entry name" value="EAL"/>
    <property type="match status" value="1"/>
</dbReference>
<dbReference type="InterPro" id="IPR035965">
    <property type="entry name" value="PAS-like_dom_sf"/>
</dbReference>
<dbReference type="eggNOG" id="COG5001">
    <property type="taxonomic scope" value="Bacteria"/>
</dbReference>
<keyword evidence="6" id="KW-1185">Reference proteome</keyword>
<dbReference type="SMART" id="SM00448">
    <property type="entry name" value="REC"/>
    <property type="match status" value="1"/>
</dbReference>